<dbReference type="EMBL" id="JAFIRA010000005">
    <property type="protein sequence ID" value="MCJ2541979.1"/>
    <property type="molecule type" value="Genomic_DNA"/>
</dbReference>
<accession>A0ABT0C8E9</accession>
<evidence type="ECO:0000259" key="1">
    <source>
        <dbReference type="Pfam" id="PF01551"/>
    </source>
</evidence>
<gene>
    <name evidence="2" type="ORF">JX360_03500</name>
</gene>
<dbReference type="InterPro" id="IPR016047">
    <property type="entry name" value="M23ase_b-sheet_dom"/>
</dbReference>
<keyword evidence="3" id="KW-1185">Reference proteome</keyword>
<name>A0ABT0C8E9_THEVL</name>
<sequence>MVCTGALSAAASNPQVQISPTDPPLGYTVSVQITAPPETLLLDQPWVNLTHPDGTQAAYPAFPVAPNRWRALLPTTPLDAPGSRQVQIHGFAEEPILPLSLQPRDFPVQSIRLPPGASVWATEVEWAKVEAFRQHISPEKYWQGYFQRPAQGPVTTVFGVRRYYNGEFAEDYYHRGIDYAGPVGAVVVAPAAGRVGLVGYESEGFRIHGNTVGIDHGQGVTSLLLHLSRIDVQEGDWVEAGQPVGAIGATGTATGPHLHWGLFVHNRSVDPVPWLHLAIE</sequence>
<reference evidence="2" key="1">
    <citation type="submission" date="2021-02" db="EMBL/GenBank/DDBJ databases">
        <title>The CRISPR/cas machinery reduction and long-range gene transfer in the hot spring cyanobacterium Synechococcus.</title>
        <authorList>
            <person name="Dvorak P."/>
            <person name="Jahodarova E."/>
            <person name="Hasler P."/>
            <person name="Poulickova A."/>
        </authorList>
    </citation>
    <scope>NUCLEOTIDE SEQUENCE</scope>
    <source>
        <strain evidence="2">Rupite</strain>
    </source>
</reference>
<dbReference type="InterPro" id="IPR050570">
    <property type="entry name" value="Cell_wall_metabolism_enzyme"/>
</dbReference>
<dbReference type="CDD" id="cd12797">
    <property type="entry name" value="M23_peptidase"/>
    <property type="match status" value="1"/>
</dbReference>
<dbReference type="InterPro" id="IPR011055">
    <property type="entry name" value="Dup_hybrid_motif"/>
</dbReference>
<proteinExistence type="predicted"/>
<dbReference type="PANTHER" id="PTHR21666">
    <property type="entry name" value="PEPTIDASE-RELATED"/>
    <property type="match status" value="1"/>
</dbReference>
<comment type="caution">
    <text evidence="2">The sequence shown here is derived from an EMBL/GenBank/DDBJ whole genome shotgun (WGS) entry which is preliminary data.</text>
</comment>
<protein>
    <submittedName>
        <fullName evidence="2">M23 family metallopeptidase</fullName>
    </submittedName>
</protein>
<organism evidence="2 3">
    <name type="scientific">Thermostichus vulcanus str. 'Rupite'</name>
    <dbReference type="NCBI Taxonomy" id="2813851"/>
    <lineage>
        <taxon>Bacteria</taxon>
        <taxon>Bacillati</taxon>
        <taxon>Cyanobacteriota</taxon>
        <taxon>Cyanophyceae</taxon>
        <taxon>Thermostichales</taxon>
        <taxon>Thermostichaceae</taxon>
        <taxon>Thermostichus</taxon>
    </lineage>
</organism>
<dbReference type="PANTHER" id="PTHR21666:SF270">
    <property type="entry name" value="MUREIN HYDROLASE ACTIVATOR ENVC"/>
    <property type="match status" value="1"/>
</dbReference>
<dbReference type="Proteomes" id="UP000830835">
    <property type="component" value="Unassembled WGS sequence"/>
</dbReference>
<evidence type="ECO:0000313" key="2">
    <source>
        <dbReference type="EMBL" id="MCJ2541979.1"/>
    </source>
</evidence>
<evidence type="ECO:0000313" key="3">
    <source>
        <dbReference type="Proteomes" id="UP000830835"/>
    </source>
</evidence>
<dbReference type="Pfam" id="PF01551">
    <property type="entry name" value="Peptidase_M23"/>
    <property type="match status" value="1"/>
</dbReference>
<dbReference type="SUPFAM" id="SSF51261">
    <property type="entry name" value="Duplicated hybrid motif"/>
    <property type="match status" value="1"/>
</dbReference>
<feature type="domain" description="M23ase beta-sheet core" evidence="1">
    <location>
        <begin position="173"/>
        <end position="271"/>
    </location>
</feature>
<dbReference type="Gene3D" id="2.70.70.10">
    <property type="entry name" value="Glucose Permease (Domain IIA)"/>
    <property type="match status" value="1"/>
</dbReference>